<dbReference type="RefSeq" id="XP_025053295.1">
    <property type="nucleotide sequence ID" value="XM_025197510.1"/>
</dbReference>
<dbReference type="SUPFAM" id="SSF46785">
    <property type="entry name" value="Winged helix' DNA-binding domain"/>
    <property type="match status" value="1"/>
</dbReference>
<comment type="similarity">
    <text evidence="2 7">Belongs to the ETS family.</text>
</comment>
<feature type="region of interest" description="Disordered" evidence="8">
    <location>
        <begin position="128"/>
        <end position="165"/>
    </location>
</feature>
<dbReference type="CTD" id="6689"/>
<evidence type="ECO:0000313" key="10">
    <source>
        <dbReference type="Proteomes" id="UP000189705"/>
    </source>
</evidence>
<evidence type="ECO:0000259" key="9">
    <source>
        <dbReference type="PROSITE" id="PS50061"/>
    </source>
</evidence>
<accession>A0A3Q0G4F1</accession>
<protein>
    <submittedName>
        <fullName evidence="11">Transcription factor Spi-B isoform X1</fullName>
    </submittedName>
</protein>
<dbReference type="GO" id="GO:0000981">
    <property type="term" value="F:DNA-binding transcription factor activity, RNA polymerase II-specific"/>
    <property type="evidence" value="ECO:0007669"/>
    <property type="project" value="TreeGrafter"/>
</dbReference>
<dbReference type="PANTHER" id="PTHR11849:SF174">
    <property type="entry name" value="TRANSCRIPTION FACTOR SPI-B"/>
    <property type="match status" value="1"/>
</dbReference>
<dbReference type="AlphaFoldDB" id="A0A3Q0G4F1"/>
<dbReference type="InterPro" id="IPR036388">
    <property type="entry name" value="WH-like_DNA-bd_sf"/>
</dbReference>
<dbReference type="InterPro" id="IPR000418">
    <property type="entry name" value="Ets_dom"/>
</dbReference>
<proteinExistence type="inferred from homology"/>
<dbReference type="FunFam" id="1.10.10.10:FF:000250">
    <property type="entry name" value="transcription factor Spi-B isoform X1"/>
    <property type="match status" value="1"/>
</dbReference>
<evidence type="ECO:0000256" key="1">
    <source>
        <dbReference type="ARBA" id="ARBA00004123"/>
    </source>
</evidence>
<dbReference type="GO" id="GO:0030154">
    <property type="term" value="P:cell differentiation"/>
    <property type="evidence" value="ECO:0007669"/>
    <property type="project" value="TreeGrafter"/>
</dbReference>
<comment type="subcellular location">
    <subcellularLocation>
        <location evidence="1 7">Nucleus</location>
    </subcellularLocation>
</comment>
<keyword evidence="4 7" id="KW-0238">DNA-binding</keyword>
<gene>
    <name evidence="11" type="primary">SPIB</name>
</gene>
<dbReference type="GO" id="GO:0005634">
    <property type="term" value="C:nucleus"/>
    <property type="evidence" value="ECO:0007669"/>
    <property type="project" value="UniProtKB-SubCell"/>
</dbReference>
<dbReference type="PRINTS" id="PR00454">
    <property type="entry name" value="ETSDOMAIN"/>
</dbReference>
<dbReference type="GeneID" id="102386220"/>
<reference evidence="11" key="1">
    <citation type="submission" date="2025-08" db="UniProtKB">
        <authorList>
            <consortium name="RefSeq"/>
        </authorList>
    </citation>
    <scope>IDENTIFICATION</scope>
</reference>
<dbReference type="InterPro" id="IPR046328">
    <property type="entry name" value="ETS_fam"/>
</dbReference>
<sequence length="270" mass="29896">MLTLEASHRLDGPHPSYMFSDSSFYDLDSCKPLPTFPHCLMEAEPPTDPCAGWLELAEPGYEPFDSGQLAPLHTVTVPYGHGPYPLPPPDAVYSLEGPLPAPSHCSVLPEEYGAQPYTLYSPCPLPSALPSPPLSEDDDFPPDAPALEVSDSDSDENLSPGGSLDLDSGSRRKLRLYQFLLGLLQRGDMQECVWWVERDSGVFQFSSKHKEALAHRWGQQKGNRKAMTYQKMARALRNYGKTGEIRKVKKKLTYQFGHKLLGLPGPRAPS</sequence>
<keyword evidence="10" id="KW-1185">Reference proteome</keyword>
<keyword evidence="3" id="KW-0805">Transcription regulation</keyword>
<evidence type="ECO:0000256" key="8">
    <source>
        <dbReference type="SAM" id="MobiDB-lite"/>
    </source>
</evidence>
<evidence type="ECO:0000256" key="3">
    <source>
        <dbReference type="ARBA" id="ARBA00023015"/>
    </source>
</evidence>
<dbReference type="STRING" id="38654.A0A3Q0G4F1"/>
<evidence type="ECO:0000313" key="11">
    <source>
        <dbReference type="RefSeq" id="XP_025053295.1"/>
    </source>
</evidence>
<name>A0A3Q0G4F1_ALLSI</name>
<dbReference type="PROSITE" id="PS50061">
    <property type="entry name" value="ETS_DOMAIN_3"/>
    <property type="match status" value="1"/>
</dbReference>
<evidence type="ECO:0000256" key="2">
    <source>
        <dbReference type="ARBA" id="ARBA00005562"/>
    </source>
</evidence>
<dbReference type="PROSITE" id="PS00345">
    <property type="entry name" value="ETS_DOMAIN_1"/>
    <property type="match status" value="1"/>
</dbReference>
<feature type="domain" description="ETS" evidence="9">
    <location>
        <begin position="174"/>
        <end position="257"/>
    </location>
</feature>
<dbReference type="Gene3D" id="1.10.10.10">
    <property type="entry name" value="Winged helix-like DNA-binding domain superfamily/Winged helix DNA-binding domain"/>
    <property type="match status" value="1"/>
</dbReference>
<dbReference type="GO" id="GO:0043565">
    <property type="term" value="F:sequence-specific DNA binding"/>
    <property type="evidence" value="ECO:0007669"/>
    <property type="project" value="InterPro"/>
</dbReference>
<dbReference type="Pfam" id="PF00178">
    <property type="entry name" value="Ets"/>
    <property type="match status" value="1"/>
</dbReference>
<dbReference type="Proteomes" id="UP000189705">
    <property type="component" value="Unplaced"/>
</dbReference>
<evidence type="ECO:0000256" key="4">
    <source>
        <dbReference type="ARBA" id="ARBA00023125"/>
    </source>
</evidence>
<evidence type="ECO:0000256" key="5">
    <source>
        <dbReference type="ARBA" id="ARBA00023163"/>
    </source>
</evidence>
<dbReference type="PROSITE" id="PS00346">
    <property type="entry name" value="ETS_DOMAIN_2"/>
    <property type="match status" value="1"/>
</dbReference>
<evidence type="ECO:0000256" key="6">
    <source>
        <dbReference type="ARBA" id="ARBA00023242"/>
    </source>
</evidence>
<keyword evidence="5" id="KW-0804">Transcription</keyword>
<organism evidence="10 11">
    <name type="scientific">Alligator sinensis</name>
    <name type="common">Chinese alligator</name>
    <dbReference type="NCBI Taxonomy" id="38654"/>
    <lineage>
        <taxon>Eukaryota</taxon>
        <taxon>Metazoa</taxon>
        <taxon>Chordata</taxon>
        <taxon>Craniata</taxon>
        <taxon>Vertebrata</taxon>
        <taxon>Euteleostomi</taxon>
        <taxon>Archelosauria</taxon>
        <taxon>Archosauria</taxon>
        <taxon>Crocodylia</taxon>
        <taxon>Alligatoridae</taxon>
        <taxon>Alligatorinae</taxon>
        <taxon>Alligator</taxon>
    </lineage>
</organism>
<dbReference type="SMART" id="SM00413">
    <property type="entry name" value="ETS"/>
    <property type="match status" value="1"/>
</dbReference>
<keyword evidence="6 7" id="KW-0539">Nucleus</keyword>
<dbReference type="InParanoid" id="A0A3Q0G4F1"/>
<dbReference type="PANTHER" id="PTHR11849">
    <property type="entry name" value="ETS"/>
    <property type="match status" value="1"/>
</dbReference>
<evidence type="ECO:0000256" key="7">
    <source>
        <dbReference type="RuleBase" id="RU004019"/>
    </source>
</evidence>
<dbReference type="InterPro" id="IPR036390">
    <property type="entry name" value="WH_DNA-bd_sf"/>
</dbReference>